<reference evidence="3" key="1">
    <citation type="journal article" date="2019" name="Int. J. Syst. Evol. Microbiol.">
        <title>The Global Catalogue of Microorganisms (GCM) 10K type strain sequencing project: providing services to taxonomists for standard genome sequencing and annotation.</title>
        <authorList>
            <consortium name="The Broad Institute Genomics Platform"/>
            <consortium name="The Broad Institute Genome Sequencing Center for Infectious Disease"/>
            <person name="Wu L."/>
            <person name="Ma J."/>
        </authorList>
    </citation>
    <scope>NUCLEOTIDE SEQUENCE [LARGE SCALE GENOMIC DNA]</scope>
    <source>
        <strain evidence="3">CCUG 58938</strain>
    </source>
</reference>
<keyword evidence="1" id="KW-0732">Signal</keyword>
<feature type="chain" id="PRO_5045693589" description="WG containing repeat-containing protein" evidence="1">
    <location>
        <begin position="21"/>
        <end position="864"/>
    </location>
</feature>
<dbReference type="PANTHER" id="PTHR37841">
    <property type="entry name" value="GLR2918 PROTEIN"/>
    <property type="match status" value="1"/>
</dbReference>
<protein>
    <recommendedName>
        <fullName evidence="4">WG containing repeat-containing protein</fullName>
    </recommendedName>
</protein>
<evidence type="ECO:0000313" key="3">
    <source>
        <dbReference type="Proteomes" id="UP001597112"/>
    </source>
</evidence>
<evidence type="ECO:0008006" key="4">
    <source>
        <dbReference type="Google" id="ProtNLM"/>
    </source>
</evidence>
<feature type="signal peptide" evidence="1">
    <location>
        <begin position="1"/>
        <end position="20"/>
    </location>
</feature>
<proteinExistence type="predicted"/>
<name>A0ABW3KB75_9BACT</name>
<organism evidence="2 3">
    <name type="scientific">Ohtaekwangia kribbensis</name>
    <dbReference type="NCBI Taxonomy" id="688913"/>
    <lineage>
        <taxon>Bacteria</taxon>
        <taxon>Pseudomonadati</taxon>
        <taxon>Bacteroidota</taxon>
        <taxon>Cytophagia</taxon>
        <taxon>Cytophagales</taxon>
        <taxon>Fulvivirgaceae</taxon>
        <taxon>Ohtaekwangia</taxon>
    </lineage>
</organism>
<evidence type="ECO:0000313" key="2">
    <source>
        <dbReference type="EMBL" id="MFD1003504.1"/>
    </source>
</evidence>
<dbReference type="Gene3D" id="1.25.40.10">
    <property type="entry name" value="Tetratricopeptide repeat domain"/>
    <property type="match status" value="1"/>
</dbReference>
<accession>A0ABW3KB75</accession>
<dbReference type="InterPro" id="IPR011990">
    <property type="entry name" value="TPR-like_helical_dom_sf"/>
</dbReference>
<sequence length="864" mass="99419">MIRKFTILCVVMLLSGYLKAQLSSERSAWSSLSKQKWVRAHEQLKKILEKDSANAAAHYVMARYFFAPANPQFHIDSAHLHATASLHDYSRLTSKQREKMKRFPLDSIIIIRLLEQVDSAAFHRAQQLNTEAAYAYFIDVFPSAREHSEALKLREKAAFAEAQSIHTHQAFSAYIYKYPEGSQVAEARSLYEKLLFEEKTRDKRLESYDIFLRVHPQTTHRKEAEQHIFEIATASGTIESFRNFLQRYPQSMFRERAEQILYYLQVEEPPAQPLQGNGADSSRVYTSLPRHYLVPFLQKNGYGFMDENGFDVIAPEVDELNDEYRCGNIDEDVVVLPGRVVSRNGTLVYKGEVTSVDDLGSGFLLIENQHCVKVMHKTGFNPGDPCVEDAKVLNGKLLALKKDGKWSVRTLTGLQLIPFEWDNIAYTGDVLIFQRNKQFWLATTETISAIANQESPRLKDAFEEVKPWPNGRIWARAGKFEGVFDQQLNVYIPFREQRLLPAFFGAQARIENQWMIYNAQGEYTEPYDTVLVSKPWAAARTQNKWRLLIPLQHLTARATYDSVFFAGTFAVGIRNDSTFIQSTEGKTLLKVKGLARIEFVPAQDSSAFFILDHADKRILYNHAGQKLFAVVYDRIHHAGKNIFVVIKRDKKGLVAADGKLLLLVEYDAIGMESHGTVSLLKAKKFGLYDVQRKKLIKPEYGKNLSLYNERILVALKNGSYGFIGWDNKPLSNFEFAEVQPWNDTLAWVKKNFMWMLYNLKTKKTQLDRIRNMKLILDKANERLAIVQQDNAYGVIHNTKGMIIPLNFSDIVNVGSPEKPMYFTEKHVEEASVFVVIYYNHEGKFLRKEIYEQDDYEKIYCSDHK</sequence>
<dbReference type="PANTHER" id="PTHR37841:SF1">
    <property type="entry name" value="DUF3298 DOMAIN-CONTAINING PROTEIN"/>
    <property type="match status" value="1"/>
</dbReference>
<comment type="caution">
    <text evidence="2">The sequence shown here is derived from an EMBL/GenBank/DDBJ whole genome shotgun (WGS) entry which is preliminary data.</text>
</comment>
<dbReference type="EMBL" id="JBHTKA010000016">
    <property type="protein sequence ID" value="MFD1003504.1"/>
    <property type="molecule type" value="Genomic_DNA"/>
</dbReference>
<gene>
    <name evidence="2" type="ORF">ACFQ21_29535</name>
</gene>
<dbReference type="Proteomes" id="UP001597112">
    <property type="component" value="Unassembled WGS sequence"/>
</dbReference>
<evidence type="ECO:0000256" key="1">
    <source>
        <dbReference type="SAM" id="SignalP"/>
    </source>
</evidence>
<keyword evidence="3" id="KW-1185">Reference proteome</keyword>
<dbReference type="RefSeq" id="WP_377586276.1">
    <property type="nucleotide sequence ID" value="NZ_JBHTKA010000016.1"/>
</dbReference>